<dbReference type="SMART" id="SM01311">
    <property type="entry name" value="RPOL_N"/>
    <property type="match status" value="1"/>
</dbReference>
<keyword evidence="8" id="KW-0809">Transit peptide</keyword>
<dbReference type="GO" id="GO:0003677">
    <property type="term" value="F:DNA binding"/>
    <property type="evidence" value="ECO:0007669"/>
    <property type="project" value="UniProtKB-KW"/>
</dbReference>
<dbReference type="GO" id="GO:0006351">
    <property type="term" value="P:DNA-templated transcription"/>
    <property type="evidence" value="ECO:0007669"/>
    <property type="project" value="InterPro"/>
</dbReference>
<comment type="catalytic activity">
    <reaction evidence="16 17">
        <text>RNA(n) + a ribonucleoside 5'-triphosphate = RNA(n+1) + diphosphate</text>
        <dbReference type="Rhea" id="RHEA:21248"/>
        <dbReference type="Rhea" id="RHEA-COMP:14527"/>
        <dbReference type="Rhea" id="RHEA-COMP:17342"/>
        <dbReference type="ChEBI" id="CHEBI:33019"/>
        <dbReference type="ChEBI" id="CHEBI:61557"/>
        <dbReference type="ChEBI" id="CHEBI:140395"/>
        <dbReference type="EC" id="2.7.7.6"/>
    </reaction>
</comment>
<keyword evidence="3 17" id="KW-0240">DNA-directed RNA polymerase</keyword>
<dbReference type="PANTHER" id="PTHR47663">
    <property type="entry name" value="XYLANOLYTIC TRANSCRIPTIONAL ACTIVATOR XLNR-RELATED"/>
    <property type="match status" value="1"/>
</dbReference>
<evidence type="ECO:0000256" key="9">
    <source>
        <dbReference type="ARBA" id="ARBA00023015"/>
    </source>
</evidence>
<comment type="similarity">
    <text evidence="15">Belongs to the xlnR/xlr1 family.</text>
</comment>
<proteinExistence type="inferred from homology"/>
<feature type="region of interest" description="Disordered" evidence="19">
    <location>
        <begin position="1308"/>
        <end position="1339"/>
    </location>
</feature>
<dbReference type="Gene3D" id="1.10.150.20">
    <property type="entry name" value="5' to 3' exonuclease, C-terminal subdomain"/>
    <property type="match status" value="1"/>
</dbReference>
<keyword evidence="7" id="KW-0862">Zinc</keyword>
<feature type="region of interest" description="Disordered" evidence="19">
    <location>
        <begin position="35"/>
        <end position="63"/>
    </location>
</feature>
<dbReference type="Gene3D" id="1.10.287.280">
    <property type="match status" value="1"/>
</dbReference>
<keyword evidence="11" id="KW-0496">Mitochondrion</keyword>
<feature type="region of interest" description="Disordered" evidence="19">
    <location>
        <begin position="2317"/>
        <end position="2374"/>
    </location>
</feature>
<evidence type="ECO:0000256" key="15">
    <source>
        <dbReference type="ARBA" id="ARBA00037990"/>
    </source>
</evidence>
<reference evidence="21" key="1">
    <citation type="journal article" date="2014" name="PLoS Genet.">
        <title>Signature Gene Expression Reveals Novel Clues to the Molecular Mechanisms of Dimorphic Transition in Penicillium marneffei.</title>
        <authorList>
            <person name="Yang E."/>
            <person name="Wang G."/>
            <person name="Cai J."/>
            <person name="Woo P.C."/>
            <person name="Lau S.K."/>
            <person name="Yuen K.-Y."/>
            <person name="Chow W.-N."/>
            <person name="Lin X."/>
        </authorList>
    </citation>
    <scope>NUCLEOTIDE SEQUENCE [LARGE SCALE GENOMIC DNA]</scope>
    <source>
        <strain evidence="21">PM1</strain>
    </source>
</reference>
<dbReference type="InterPro" id="IPR043502">
    <property type="entry name" value="DNA/RNA_pol_sf"/>
</dbReference>
<organism evidence="21">
    <name type="scientific">Talaromyces marneffei PM1</name>
    <dbReference type="NCBI Taxonomy" id="1077442"/>
    <lineage>
        <taxon>Eukaryota</taxon>
        <taxon>Fungi</taxon>
        <taxon>Dikarya</taxon>
        <taxon>Ascomycota</taxon>
        <taxon>Pezizomycotina</taxon>
        <taxon>Eurotiomycetes</taxon>
        <taxon>Eurotiomycetidae</taxon>
        <taxon>Eurotiales</taxon>
        <taxon>Trichocomaceae</taxon>
        <taxon>Talaromyces</taxon>
        <taxon>Talaromyces sect. Talaromyces</taxon>
    </lineage>
</organism>
<feature type="compositionally biased region" description="Basic and acidic residues" evidence="19">
    <location>
        <begin position="1325"/>
        <end position="1338"/>
    </location>
</feature>
<dbReference type="Gene3D" id="4.10.240.10">
    <property type="entry name" value="Zn(2)-C6 fungal-type DNA-binding domain"/>
    <property type="match status" value="1"/>
</dbReference>
<dbReference type="InterPro" id="IPR007219">
    <property type="entry name" value="XnlR_reg_dom"/>
</dbReference>
<dbReference type="SMART" id="SM00906">
    <property type="entry name" value="Fungal_trans"/>
    <property type="match status" value="1"/>
</dbReference>
<evidence type="ECO:0000259" key="20">
    <source>
        <dbReference type="PROSITE" id="PS50048"/>
    </source>
</evidence>
<dbReference type="Gene3D" id="1.10.1320.10">
    <property type="entry name" value="DNA-directed RNA polymerase, N-terminal domain"/>
    <property type="match status" value="1"/>
</dbReference>
<comment type="caution">
    <text evidence="21">The sequence shown here is derived from an EMBL/GenBank/DDBJ whole genome shotgun (WGS) entry which is preliminary data.</text>
</comment>
<dbReference type="EC" id="2.7.7.6" evidence="17"/>
<evidence type="ECO:0000256" key="13">
    <source>
        <dbReference type="ARBA" id="ARBA00023163"/>
    </source>
</evidence>
<keyword evidence="10" id="KW-0238">DNA-binding</keyword>
<comment type="similarity">
    <text evidence="2 17">Belongs to the phage and mitochondrial RNA polymerase family.</text>
</comment>
<feature type="coiled-coil region" evidence="18">
    <location>
        <begin position="703"/>
        <end position="730"/>
    </location>
</feature>
<keyword evidence="18" id="KW-0175">Coiled coil</keyword>
<dbReference type="Pfam" id="PF04082">
    <property type="entry name" value="Fungal_trans"/>
    <property type="match status" value="1"/>
</dbReference>
<evidence type="ECO:0000256" key="10">
    <source>
        <dbReference type="ARBA" id="ARBA00023125"/>
    </source>
</evidence>
<dbReference type="InterPro" id="IPR037159">
    <property type="entry name" value="RNA_POL_N_sf"/>
</dbReference>
<evidence type="ECO:0000256" key="18">
    <source>
        <dbReference type="SAM" id="Coils"/>
    </source>
</evidence>
<evidence type="ECO:0000256" key="11">
    <source>
        <dbReference type="ARBA" id="ARBA00023128"/>
    </source>
</evidence>
<dbReference type="InterPro" id="IPR002092">
    <property type="entry name" value="DNA-dir_Rpol_phage-type"/>
</dbReference>
<evidence type="ECO:0000256" key="16">
    <source>
        <dbReference type="ARBA" id="ARBA00048552"/>
    </source>
</evidence>
<dbReference type="InterPro" id="IPR029262">
    <property type="entry name" value="RPOL_N"/>
</dbReference>
<dbReference type="GO" id="GO:0000428">
    <property type="term" value="C:DNA-directed RNA polymerase complex"/>
    <property type="evidence" value="ECO:0007669"/>
    <property type="project" value="UniProtKB-KW"/>
</dbReference>
<name>A0A093UTC9_TALMA</name>
<dbReference type="CDD" id="cd12148">
    <property type="entry name" value="fungal_TF_MHR"/>
    <property type="match status" value="1"/>
</dbReference>
<feature type="compositionally biased region" description="Low complexity" evidence="19">
    <location>
        <begin position="2335"/>
        <end position="2365"/>
    </location>
</feature>
<keyword evidence="12" id="KW-0010">Activator</keyword>
<dbReference type="Pfam" id="PF14700">
    <property type="entry name" value="RPOL_N"/>
    <property type="match status" value="1"/>
</dbReference>
<dbReference type="CDD" id="cd00067">
    <property type="entry name" value="GAL4"/>
    <property type="match status" value="1"/>
</dbReference>
<dbReference type="GO" id="GO:0010604">
    <property type="term" value="P:positive regulation of macromolecule metabolic process"/>
    <property type="evidence" value="ECO:0007669"/>
    <property type="project" value="UniProtKB-ARBA"/>
</dbReference>
<keyword evidence="5 17" id="KW-0548">Nucleotidyltransferase</keyword>
<dbReference type="SUPFAM" id="SSF56672">
    <property type="entry name" value="DNA/RNA polymerases"/>
    <property type="match status" value="1"/>
</dbReference>
<dbReference type="GO" id="GO:0003899">
    <property type="term" value="F:DNA-directed RNA polymerase activity"/>
    <property type="evidence" value="ECO:0007669"/>
    <property type="project" value="UniProtKB-EC"/>
</dbReference>
<evidence type="ECO:0000256" key="3">
    <source>
        <dbReference type="ARBA" id="ARBA00022478"/>
    </source>
</evidence>
<comment type="subcellular location">
    <subcellularLocation>
        <location evidence="1">Mitochondrion</location>
    </subcellularLocation>
</comment>
<dbReference type="SUPFAM" id="SSF57701">
    <property type="entry name" value="Zn2/Cys6 DNA-binding domain"/>
    <property type="match status" value="1"/>
</dbReference>
<keyword evidence="14" id="KW-0539">Nucleus</keyword>
<evidence type="ECO:0000256" key="6">
    <source>
        <dbReference type="ARBA" id="ARBA00022723"/>
    </source>
</evidence>
<evidence type="ECO:0000256" key="12">
    <source>
        <dbReference type="ARBA" id="ARBA00023159"/>
    </source>
</evidence>
<feature type="region of interest" description="Disordered" evidence="19">
    <location>
        <begin position="1591"/>
        <end position="1636"/>
    </location>
</feature>
<evidence type="ECO:0000256" key="2">
    <source>
        <dbReference type="ARBA" id="ARBA00009493"/>
    </source>
</evidence>
<dbReference type="PANTHER" id="PTHR47663:SF1">
    <property type="entry name" value="XYLANOLYTIC TRANSCRIPTIONAL ACTIVATOR XLNR-RELATED"/>
    <property type="match status" value="1"/>
</dbReference>
<evidence type="ECO:0000256" key="17">
    <source>
        <dbReference type="RuleBase" id="RU003805"/>
    </source>
</evidence>
<gene>
    <name evidence="21" type="ORF">GQ26_0370400</name>
</gene>
<dbReference type="FunFam" id="4.10.240.10:FF:000004">
    <property type="entry name" value="Xylanolytic transcriptional activator XlnR"/>
    <property type="match status" value="1"/>
</dbReference>
<dbReference type="SMART" id="SM00066">
    <property type="entry name" value="GAL4"/>
    <property type="match status" value="1"/>
</dbReference>
<comment type="function">
    <text evidence="17">DNA-dependent RNA polymerase catalyzes the transcription of DNA into RNA using the four ribonucleoside triphosphates as substrates.</text>
</comment>
<feature type="compositionally biased region" description="Polar residues" evidence="19">
    <location>
        <begin position="39"/>
        <end position="63"/>
    </location>
</feature>
<evidence type="ECO:0000256" key="14">
    <source>
        <dbReference type="ARBA" id="ARBA00023242"/>
    </source>
</evidence>
<dbReference type="InterPro" id="IPR024075">
    <property type="entry name" value="DNA-dir_RNA_pol_helix_hairp_sf"/>
</dbReference>
<evidence type="ECO:0000256" key="7">
    <source>
        <dbReference type="ARBA" id="ARBA00022833"/>
    </source>
</evidence>
<dbReference type="Pfam" id="PF00940">
    <property type="entry name" value="RNA_pol"/>
    <property type="match status" value="1"/>
</dbReference>
<accession>A0A093UTC9</accession>
<evidence type="ECO:0000256" key="19">
    <source>
        <dbReference type="SAM" id="MobiDB-lite"/>
    </source>
</evidence>
<dbReference type="GO" id="GO:0000981">
    <property type="term" value="F:DNA-binding transcription factor activity, RNA polymerase II-specific"/>
    <property type="evidence" value="ECO:0007669"/>
    <property type="project" value="InterPro"/>
</dbReference>
<dbReference type="GO" id="GO:0005739">
    <property type="term" value="C:mitochondrion"/>
    <property type="evidence" value="ECO:0007669"/>
    <property type="project" value="UniProtKB-SubCell"/>
</dbReference>
<dbReference type="PROSITE" id="PS00489">
    <property type="entry name" value="RNA_POL_PHAGE_2"/>
    <property type="match status" value="1"/>
</dbReference>
<evidence type="ECO:0000256" key="5">
    <source>
        <dbReference type="ARBA" id="ARBA00022695"/>
    </source>
</evidence>
<dbReference type="FunFam" id="1.10.150.20:FF:000041">
    <property type="entry name" value="DNA-directed RNA polymerase"/>
    <property type="match status" value="1"/>
</dbReference>
<feature type="region of interest" description="Disordered" evidence="19">
    <location>
        <begin position="1964"/>
        <end position="1997"/>
    </location>
</feature>
<evidence type="ECO:0000256" key="8">
    <source>
        <dbReference type="ARBA" id="ARBA00022946"/>
    </source>
</evidence>
<dbReference type="FunFam" id="1.10.287.280:FF:000001">
    <property type="entry name" value="DNA-directed RNA polymerase"/>
    <property type="match status" value="1"/>
</dbReference>
<dbReference type="Gene3D" id="1.10.287.260">
    <property type="match status" value="1"/>
</dbReference>
<evidence type="ECO:0000313" key="21">
    <source>
        <dbReference type="EMBL" id="KFX43190.1"/>
    </source>
</evidence>
<keyword evidence="6" id="KW-0479">Metal-binding</keyword>
<feature type="domain" description="Zn(2)-C6 fungal-type" evidence="20">
    <location>
        <begin position="1540"/>
        <end position="1569"/>
    </location>
</feature>
<dbReference type="InterPro" id="IPR036864">
    <property type="entry name" value="Zn2-C6_fun-type_DNA-bd_sf"/>
</dbReference>
<dbReference type="Pfam" id="PF00172">
    <property type="entry name" value="Zn_clus"/>
    <property type="match status" value="1"/>
</dbReference>
<protein>
    <recommendedName>
        <fullName evidence="17">DNA-directed RNA polymerase</fullName>
        <ecNumber evidence="17">2.7.7.6</ecNumber>
    </recommendedName>
</protein>
<sequence>MLPRAARRRNPLHQLRLSTEQLTLPWLCPAALRAHTQSHRPGNNDSKLAPTTSTLHRRSSFSQSRRYLATATDGVPLSSSASPTPSWLSPLLGQTLYSEPAIMIQESQLITTPTLKRVRGIGGSLEEMMARFHVLLQTREIEKAAQVLDRMSAAFAHGDLRFLDLHNQYIEAVVGDMIENKRTGDTLKKALSLQTWFEVKLPQGFLKPNARTMAIMLRMTLRLFHGSRRDRTVRRYWNMVKQNKFEVEVLSMPDLLTERDLGEISQLCPNELPNFDLIIEDEPEFVAEETPTHKDTSVRATKQKGLGLSSLKSTLSVLPDFDNAIEIEDLESEEAKKLQRKRQAELEGKAVDTAKKRWQREMETMRSAGIDTSGGGKTIASLLEQWYNDLVIKVKEEINTFGSSEKSSKLSPDDKTREYADFLRLLPPDTLAAITVMHIIQLFARAGVEKGLKVPTIMTSLGQEVQNEFIAQSMIAKSERDSRHQKFIKQVVENRKKKAGRIKFKKLLTEMKCDSRQIDSELNWPIDVHAKVGGALLSLLFDCAKTPVVQEDPETKKRITIMEPAFQHSYEINRGRKFGLLHAHPEVTRRLIREAPNAVHARHMPMLSEPQPWTGFDKGGFLAQRSSIIRTTPGDTLQQSYMKKALEKDGLPEVRAGLDILGKTAWTINNDVFDVMLEAWNTGEAFPKIPPLDPKIPMPEKPADDDIEAMKVYNNKLREAENLRSGLHSQRCFINFQMEIARAYKNQTFYLPHNMDFRGRAYPLPAYLNQMSADNARSLLLFKKGKALGEAGLRWLKIHLSNVYGFDKASLQEREEFTMKHLDDVLDSANKGLHGRKWFMEAEDPWQCLAACCELRNALQLESPAEYMSRLPVHQDGSCNGLQHYAALGGDMEGAQHVNLEPGDRPKDIYTGVSDYVTEKVARDAAAGHEIAKLLEGKIKRKIVKQTVMTNVYGVTFVGAIRQVRRQIAAHYPGLEEVPGISKYIASAIFEALSTIFSGAHSIQYWLGDCATRISQSISPDQLDLLAKHVLQANPSVKDDAETDPLKMFRSTIIWTTPLGLPVVQPYRAVKCQRVYTTLQTLNIIQNSTSGSVSKRKQLQAFPPNFIHSLDATHMMLSAIECYRQGLVFSAVHDSFWTHACDVDKMNIALRDCFIRMHSDDIIKRLAAEFRARYQGHIFLAKIPESSPVAQAIAKYRKERYGNSKRKYYVDELLMEHQRQTLLRSDAPELQEKGRAMVTAASIFERVGGSHNDLAIASTLGQTGTGNITSEKRAGVFGNAVVDDKDPAVASLFSDLDPQYLDAEIDAKSREDVVGEESGDATQAEEPKMVEDEVEGKPKSTKTKYKMEWAWLPLQFRDIPKKGEFDVRRLKDSQPDPCLLSPLVTNGALRTRPSWTFGRRNKQCPCWTEAWSRGKLPVIYPAGDFSVTLVFLARAAVAPWRSESHSTSNFIAEKMAQPSQTPGLDTLAEGSHYALEQLRLAREVDMNTDNNNEFKKDNKAAADPVNSRMQIMRSPLSDTRAGIRKHSTDAASVRRRISRACDQCNQLRTKCDGQSPCAHCTESGLSCEYARERKKRGKASKKDLAEAAAKASGGTPVYEAVPDQSSQLSGVMASENDARLSQSRRSFSESQVAGQQPGLASLRELAQQPPQSRPRQYFSAANMNSMTMNEYGDVQNVDRSFIQMPDLRDLQPRSPPAMVPAGLNGFHDAYNMVDHAPTNMNQYQYPQSGEDASANHFTGLTPPVQSPGWLPLPTPSGFPSLNMSNGFASTLKYPVLEPLLPHIASIIPQPLACELLDLYFASTSASHVFPQSPYVVGHVFRKKSILHQTQPRTCSPALLASMLWVAAQTSDAPFLTSPPSARGRICQKLLEITVGLLRPLIHGPTPGETSPNYAANAVINGVALGGFGVSMDQLSAQNSATGVVDDVATYIHLATVVSASEYKAGSIRWWAAAWSLARELKLGRELPPTPSQPQSHDRDGNIDMEPKTSRDTSHITEEEREERRRIWWLLYVMDRHLALCYNRPLTLLDKECEGLLQPMNDDVWHTGDFANAGYRRAGPSFECTGHGMFGYFLPLMTMLGEIVDLNHARNHPRFGIHFRTSGEWDSHTVEITRQLDVYEQSLREFETRHLASLGIGSDGASGADAGFNAPVAPTGIDHVSPSARSSSTVGSRVNESLMQTKMVVAYGTYLMHVLHILLVGKWDPISLLDDNDLWISSEAFITAMGHAVKAAEAASDILEYDPDLSFMPFFFGIYLLQGSFLLLLTADKLQGDADPSVVRACETIVRAHEACVVTLNTEYQRNFRKVMRSALAQVRGRVPDDFGEQQQRRREQTLESSNATSESHPSTSSTTTPRATSSSPPSNSPKNGRRRTGTCGNVTCALASATSTATIVPEYALSAPQP</sequence>
<dbReference type="GO" id="GO:0008270">
    <property type="term" value="F:zinc ion binding"/>
    <property type="evidence" value="ECO:0007669"/>
    <property type="project" value="InterPro"/>
</dbReference>
<evidence type="ECO:0000256" key="4">
    <source>
        <dbReference type="ARBA" id="ARBA00022679"/>
    </source>
</evidence>
<evidence type="ECO:0000256" key="1">
    <source>
        <dbReference type="ARBA" id="ARBA00004173"/>
    </source>
</evidence>
<keyword evidence="9" id="KW-0805">Transcription regulation</keyword>
<keyword evidence="13 17" id="KW-0804">Transcription</keyword>
<dbReference type="PROSITE" id="PS00900">
    <property type="entry name" value="RNA_POL_PHAGE_1"/>
    <property type="match status" value="1"/>
</dbReference>
<dbReference type="PROSITE" id="PS50048">
    <property type="entry name" value="ZN2_CY6_FUNGAL_2"/>
    <property type="match status" value="1"/>
</dbReference>
<feature type="compositionally biased region" description="Polar residues" evidence="19">
    <location>
        <begin position="1619"/>
        <end position="1634"/>
    </location>
</feature>
<keyword evidence="4 17" id="KW-0808">Transferase</keyword>
<dbReference type="InterPro" id="IPR051439">
    <property type="entry name" value="XlnR/Xlr1"/>
</dbReference>
<dbReference type="InterPro" id="IPR001138">
    <property type="entry name" value="Zn2Cys6_DnaBD"/>
</dbReference>
<feature type="compositionally biased region" description="Basic and acidic residues" evidence="19">
    <location>
        <begin position="1975"/>
        <end position="1997"/>
    </location>
</feature>
<dbReference type="InterPro" id="IPR046950">
    <property type="entry name" value="DNA-dir_Rpol_C_phage-type"/>
</dbReference>
<dbReference type="HOGENOM" id="CLU_000969_0_0_1"/>
<dbReference type="EMBL" id="JPOX01000037">
    <property type="protein sequence ID" value="KFX43190.1"/>
    <property type="molecule type" value="Genomic_DNA"/>
</dbReference>